<dbReference type="InterPro" id="IPR057106">
    <property type="entry name" value="NXPE4_C"/>
</dbReference>
<dbReference type="InterPro" id="IPR013783">
    <property type="entry name" value="Ig-like_fold"/>
</dbReference>
<organism evidence="3 4">
    <name type="scientific">Saccoglossus kowalevskii</name>
    <name type="common">Acorn worm</name>
    <dbReference type="NCBI Taxonomy" id="10224"/>
    <lineage>
        <taxon>Eukaryota</taxon>
        <taxon>Metazoa</taxon>
        <taxon>Hemichordata</taxon>
        <taxon>Enteropneusta</taxon>
        <taxon>Harrimaniidae</taxon>
        <taxon>Saccoglossus</taxon>
    </lineage>
</organism>
<dbReference type="GeneID" id="102808685"/>
<protein>
    <submittedName>
        <fullName evidence="4">NXPE family member 3-like</fullName>
    </submittedName>
</protein>
<dbReference type="Proteomes" id="UP000694865">
    <property type="component" value="Unplaced"/>
</dbReference>
<dbReference type="SUPFAM" id="SSF81296">
    <property type="entry name" value="E set domains"/>
    <property type="match status" value="1"/>
</dbReference>
<name>A0ABM0MRI2_SACKO</name>
<reference evidence="4" key="1">
    <citation type="submission" date="2025-08" db="UniProtKB">
        <authorList>
            <consortium name="RefSeq"/>
        </authorList>
    </citation>
    <scope>IDENTIFICATION</scope>
    <source>
        <tissue evidence="4">Testes</tissue>
    </source>
</reference>
<dbReference type="Pfam" id="PF24536">
    <property type="entry name" value="NXPE4_C"/>
    <property type="match status" value="1"/>
</dbReference>
<dbReference type="Pfam" id="PF06312">
    <property type="entry name" value="Neurexophilin"/>
    <property type="match status" value="1"/>
</dbReference>
<keyword evidence="3" id="KW-1185">Reference proteome</keyword>
<dbReference type="InterPro" id="IPR014756">
    <property type="entry name" value="Ig_E-set"/>
</dbReference>
<dbReference type="PANTHER" id="PTHR16165:SF5">
    <property type="entry name" value="NXPE FAMILY MEMBER 3"/>
    <property type="match status" value="1"/>
</dbReference>
<proteinExistence type="inferred from homology"/>
<dbReference type="InterPro" id="IPR026845">
    <property type="entry name" value="NXPH/NXPE"/>
</dbReference>
<dbReference type="Gene3D" id="2.60.40.10">
    <property type="entry name" value="Immunoglobulins"/>
    <property type="match status" value="1"/>
</dbReference>
<evidence type="ECO:0000259" key="2">
    <source>
        <dbReference type="Pfam" id="PF24536"/>
    </source>
</evidence>
<gene>
    <name evidence="4" type="primary">LOC102808685</name>
</gene>
<evidence type="ECO:0000256" key="1">
    <source>
        <dbReference type="ARBA" id="ARBA00005431"/>
    </source>
</evidence>
<comment type="similarity">
    <text evidence="1">Belongs to the NXPE family.</text>
</comment>
<evidence type="ECO:0000313" key="4">
    <source>
        <dbReference type="RefSeq" id="XP_006822623.1"/>
    </source>
</evidence>
<feature type="domain" description="NXPE C-terminal" evidence="2">
    <location>
        <begin position="431"/>
        <end position="566"/>
    </location>
</feature>
<evidence type="ECO:0000313" key="3">
    <source>
        <dbReference type="Proteomes" id="UP000694865"/>
    </source>
</evidence>
<sequence>MSAVKQELEGNVHVKTDDPLSLELQKIHPDPDANNRTVRNILPPDDHAKTTVKPTRAAIHKLLGNVKEGGEELLFPYIEYDRFAMEWVNVVDELEWVHKNSNDKSIHTSSSPFEFGIGTLTPTSANKTRLKIQGDKNKLVKGSYISVLIETRDDNDRKRIRGGDFFTAVMTNTALKKSTAGRIKDYGNGTYAVYFYAAWSGQAHVTIKLSYTREAINYLKDTMKTKEGLMGFDANFTNGKISESSRCSLINEGVWHNMCEYTNANSLGKTVLLCIKPLRLECSDLYSMWTGVGNMNNDIKKEGIQSTYLFDGQYNTVQLKQSPLVINILDHPTPVPPPKLLPCGPDVPRPLSDGYWDNNVTFVPLVCQSKQWSKEEFNKCMFNKQVTGIGDSTLRQFFSFADTFGFNISDFHVLALRIAGEIVSIWKPMFAADLIDNITQKQCDTKTQVVILNFSFHYGRWSIRSYVERVFRAKLASERLLQRCPNSKVIIKLAHARDNNWRGQNIHSNNWLYYDMNRIIRRVFGGIGVVFLDVWDMVDSSFDENQVHMSTVVMRQELYLLLSYICPEMASLK</sequence>
<accession>A0ABM0MRI2</accession>
<dbReference type="RefSeq" id="XP_006822623.1">
    <property type="nucleotide sequence ID" value="XM_006822560.1"/>
</dbReference>
<dbReference type="PANTHER" id="PTHR16165">
    <property type="entry name" value="NXPE FAMILY MEMBER"/>
    <property type="match status" value="1"/>
</dbReference>